<organism evidence="2 3">
    <name type="scientific">Oleiphilus messinensis</name>
    <dbReference type="NCBI Taxonomy" id="141451"/>
    <lineage>
        <taxon>Bacteria</taxon>
        <taxon>Pseudomonadati</taxon>
        <taxon>Pseudomonadota</taxon>
        <taxon>Gammaproteobacteria</taxon>
        <taxon>Oceanospirillales</taxon>
        <taxon>Oleiphilaceae</taxon>
        <taxon>Oleiphilus</taxon>
    </lineage>
</organism>
<dbReference type="KEGG" id="ome:OLMES_0945"/>
<name>A0A1Y0I3I4_9GAMM</name>
<evidence type="ECO:0000313" key="2">
    <source>
        <dbReference type="EMBL" id="ARU55032.1"/>
    </source>
</evidence>
<evidence type="ECO:0000259" key="1">
    <source>
        <dbReference type="Pfam" id="PF14467"/>
    </source>
</evidence>
<dbReference type="AlphaFoldDB" id="A0A1Y0I3I4"/>
<evidence type="ECO:0000313" key="3">
    <source>
        <dbReference type="Proteomes" id="UP000196027"/>
    </source>
</evidence>
<dbReference type="Proteomes" id="UP000196027">
    <property type="component" value="Chromosome"/>
</dbReference>
<keyword evidence="3" id="KW-1185">Reference proteome</keyword>
<accession>A0A1Y0I3I4</accession>
<feature type="domain" description="DUF4426" evidence="1">
    <location>
        <begin position="36"/>
        <end position="157"/>
    </location>
</feature>
<sequence length="158" mass="17554">MKMRLDASNVAIYLATLLCAILLAWPPATQAEQKEIFDGYEVHYNAFNSTFLSPEVAKQYGIIRSKSLALLNVSVLKLPDQSGGTPLPVAASVKGTITNNVQQQREIDFTRITEGQAVYYLGQFQFSENDLLVFNLDATPDGSTRPLKLRFSQSFFAQ</sequence>
<dbReference type="OrthoDB" id="8563353at2"/>
<reference evidence="2 3" key="1">
    <citation type="submission" date="2017-05" db="EMBL/GenBank/DDBJ databases">
        <title>Genomic insights into alkan degradation activity of Oleiphilus messinensis.</title>
        <authorList>
            <person name="Kozyavkin S.A."/>
            <person name="Slesarev A.I."/>
            <person name="Golyshin P.N."/>
            <person name="Korzhenkov A."/>
            <person name="Golyshina O.N."/>
            <person name="Toshchakov S.V."/>
        </authorList>
    </citation>
    <scope>NUCLEOTIDE SEQUENCE [LARGE SCALE GENOMIC DNA]</scope>
    <source>
        <strain evidence="2 3">ME102</strain>
    </source>
</reference>
<protein>
    <recommendedName>
        <fullName evidence="1">DUF4426 domain-containing protein</fullName>
    </recommendedName>
</protein>
<proteinExistence type="predicted"/>
<gene>
    <name evidence="2" type="ORF">OLMES_0945</name>
</gene>
<dbReference type="Pfam" id="PF14467">
    <property type="entry name" value="DUF4426"/>
    <property type="match status" value="1"/>
</dbReference>
<dbReference type="InterPro" id="IPR025218">
    <property type="entry name" value="DUF4426"/>
</dbReference>
<dbReference type="EMBL" id="CP021425">
    <property type="protein sequence ID" value="ARU55032.1"/>
    <property type="molecule type" value="Genomic_DNA"/>
</dbReference>
<dbReference type="RefSeq" id="WP_087460178.1">
    <property type="nucleotide sequence ID" value="NZ_CP021425.1"/>
</dbReference>
<dbReference type="Gene3D" id="2.60.40.3340">
    <property type="entry name" value="Domain of unknown function DUF4426"/>
    <property type="match status" value="1"/>
</dbReference>